<organism evidence="2 3">
    <name type="scientific">Amanita muscaria (strain Koide BX008)</name>
    <dbReference type="NCBI Taxonomy" id="946122"/>
    <lineage>
        <taxon>Eukaryota</taxon>
        <taxon>Fungi</taxon>
        <taxon>Dikarya</taxon>
        <taxon>Basidiomycota</taxon>
        <taxon>Agaricomycotina</taxon>
        <taxon>Agaricomycetes</taxon>
        <taxon>Agaricomycetidae</taxon>
        <taxon>Agaricales</taxon>
        <taxon>Pluteineae</taxon>
        <taxon>Amanitaceae</taxon>
        <taxon>Amanita</taxon>
    </lineage>
</organism>
<reference evidence="2 3" key="1">
    <citation type="submission" date="2014-04" db="EMBL/GenBank/DDBJ databases">
        <title>Evolutionary Origins and Diversification of the Mycorrhizal Mutualists.</title>
        <authorList>
            <consortium name="DOE Joint Genome Institute"/>
            <consortium name="Mycorrhizal Genomics Consortium"/>
            <person name="Kohler A."/>
            <person name="Kuo A."/>
            <person name="Nagy L.G."/>
            <person name="Floudas D."/>
            <person name="Copeland A."/>
            <person name="Barry K.W."/>
            <person name="Cichocki N."/>
            <person name="Veneault-Fourrey C."/>
            <person name="LaButti K."/>
            <person name="Lindquist E.A."/>
            <person name="Lipzen A."/>
            <person name="Lundell T."/>
            <person name="Morin E."/>
            <person name="Murat C."/>
            <person name="Riley R."/>
            <person name="Ohm R."/>
            <person name="Sun H."/>
            <person name="Tunlid A."/>
            <person name="Henrissat B."/>
            <person name="Grigoriev I.V."/>
            <person name="Hibbett D.S."/>
            <person name="Martin F."/>
        </authorList>
    </citation>
    <scope>NUCLEOTIDE SEQUENCE [LARGE SCALE GENOMIC DNA]</scope>
    <source>
        <strain evidence="2 3">Koide BX008</strain>
    </source>
</reference>
<gene>
    <name evidence="2" type="ORF">M378DRAFT_1011188</name>
</gene>
<keyword evidence="3" id="KW-1185">Reference proteome</keyword>
<dbReference type="InParanoid" id="A0A0C2WD94"/>
<dbReference type="HOGENOM" id="CLU_2704343_0_0_1"/>
<evidence type="ECO:0000313" key="3">
    <source>
        <dbReference type="Proteomes" id="UP000054549"/>
    </source>
</evidence>
<dbReference type="AlphaFoldDB" id="A0A0C2WD94"/>
<feature type="region of interest" description="Disordered" evidence="1">
    <location>
        <begin position="1"/>
        <end position="25"/>
    </location>
</feature>
<evidence type="ECO:0000256" key="1">
    <source>
        <dbReference type="SAM" id="MobiDB-lite"/>
    </source>
</evidence>
<sequence length="73" mass="8024">MPPQAATQRWEPMQKWPSESSQFTEELQETAAQAAQTGQTVVDIHAHAFSSPKSFIVPLSTPTTLKQAAVENE</sequence>
<accession>A0A0C2WD94</accession>
<proteinExistence type="predicted"/>
<evidence type="ECO:0000313" key="2">
    <source>
        <dbReference type="EMBL" id="KIL59327.1"/>
    </source>
</evidence>
<dbReference type="EMBL" id="KN818317">
    <property type="protein sequence ID" value="KIL59327.1"/>
    <property type="molecule type" value="Genomic_DNA"/>
</dbReference>
<name>A0A0C2WD94_AMAMK</name>
<protein>
    <submittedName>
        <fullName evidence="2">Uncharacterized protein</fullName>
    </submittedName>
</protein>
<dbReference type="Proteomes" id="UP000054549">
    <property type="component" value="Unassembled WGS sequence"/>
</dbReference>